<sequence>MAGHFRLRVLTPDRTLFDGPVEIVIARSTEGEIGILAHHARVITPLVPHALYWTTDKGEKQMVVAAGGFLEVGPEETVVLANAAEFPQEIDRARAEAARKRALERLESHAPEVDVARAQAALARAEARLQAVSSLLR</sequence>
<dbReference type="Proteomes" id="UP000503399">
    <property type="component" value="Chromosome"/>
</dbReference>
<evidence type="ECO:0000259" key="12">
    <source>
        <dbReference type="Pfam" id="PF02823"/>
    </source>
</evidence>
<dbReference type="GO" id="GO:0005524">
    <property type="term" value="F:ATP binding"/>
    <property type="evidence" value="ECO:0007669"/>
    <property type="project" value="UniProtKB-UniRule"/>
</dbReference>
<dbReference type="HAMAP" id="MF_00530">
    <property type="entry name" value="ATP_synth_epsil_bac"/>
    <property type="match status" value="1"/>
</dbReference>
<dbReference type="SUPFAM" id="SSF46604">
    <property type="entry name" value="Epsilon subunit of F1F0-ATP synthase C-terminal domain"/>
    <property type="match status" value="1"/>
</dbReference>
<evidence type="ECO:0000256" key="3">
    <source>
        <dbReference type="ARBA" id="ARBA00022448"/>
    </source>
</evidence>
<dbReference type="SUPFAM" id="SSF51344">
    <property type="entry name" value="Epsilon subunit of F1F0-ATP synthase N-terminal domain"/>
    <property type="match status" value="1"/>
</dbReference>
<evidence type="ECO:0000256" key="10">
    <source>
        <dbReference type="RuleBase" id="RU003656"/>
    </source>
</evidence>
<organism evidence="13 14">
    <name type="scientific">Candidatus Hydrogenisulfobacillus filiaventi</name>
    <dbReference type="NCBI Taxonomy" id="2707344"/>
    <lineage>
        <taxon>Bacteria</taxon>
        <taxon>Bacillati</taxon>
        <taxon>Bacillota</taxon>
        <taxon>Clostridia</taxon>
        <taxon>Eubacteriales</taxon>
        <taxon>Clostridiales Family XVII. Incertae Sedis</taxon>
        <taxon>Candidatus Hydrogenisulfobacillus</taxon>
    </lineage>
</organism>
<evidence type="ECO:0000256" key="1">
    <source>
        <dbReference type="ARBA" id="ARBA00004202"/>
    </source>
</evidence>
<keyword evidence="6 9" id="KW-0472">Membrane</keyword>
<dbReference type="InterPro" id="IPR036771">
    <property type="entry name" value="ATPsynth_dsu/esu_N"/>
</dbReference>
<dbReference type="Gene3D" id="2.60.15.10">
    <property type="entry name" value="F0F1 ATP synthase delta/epsilon subunit, N-terminal"/>
    <property type="match status" value="1"/>
</dbReference>
<dbReference type="InterPro" id="IPR020547">
    <property type="entry name" value="ATP_synth_F1_esu_C"/>
</dbReference>
<reference evidence="13 14" key="1">
    <citation type="submission" date="2020-02" db="EMBL/GenBank/DDBJ databases">
        <authorList>
            <person name="Hogendoorn C."/>
        </authorList>
    </citation>
    <scope>NUCLEOTIDE SEQUENCE [LARGE SCALE GENOMIC DNA]</scope>
    <source>
        <strain evidence="13">R501</strain>
    </source>
</reference>
<keyword evidence="14" id="KW-1185">Reference proteome</keyword>
<dbReference type="InterPro" id="IPR020546">
    <property type="entry name" value="ATP_synth_F1_dsu/esu_N"/>
</dbReference>
<dbReference type="InterPro" id="IPR036794">
    <property type="entry name" value="ATP_F1_dsu/esu_C_sf"/>
</dbReference>
<keyword evidence="5 9" id="KW-0406">Ion transport</keyword>
<dbReference type="GO" id="GO:0046933">
    <property type="term" value="F:proton-transporting ATP synthase activity, rotational mechanism"/>
    <property type="evidence" value="ECO:0007669"/>
    <property type="project" value="UniProtKB-UniRule"/>
</dbReference>
<comment type="subunit">
    <text evidence="9 10">F-type ATPases have 2 components, CF(1) - the catalytic core - and CF(0) - the membrane proton channel. CF(1) has five subunits: alpha(3), beta(3), gamma(1), delta(1), epsilon(1). CF(0) has three main subunits: a, b and c.</text>
</comment>
<dbReference type="Gene3D" id="1.20.5.440">
    <property type="entry name" value="ATP synthase delta/epsilon subunit, C-terminal domain"/>
    <property type="match status" value="1"/>
</dbReference>
<dbReference type="InterPro" id="IPR001469">
    <property type="entry name" value="ATP_synth_F1_dsu/esu"/>
</dbReference>
<name>A0A6F8ZEG5_9FIRM</name>
<accession>A0A6F8ZEG5</accession>
<dbReference type="GO" id="GO:0005886">
    <property type="term" value="C:plasma membrane"/>
    <property type="evidence" value="ECO:0007669"/>
    <property type="project" value="UniProtKB-SubCell"/>
</dbReference>
<dbReference type="CDD" id="cd12152">
    <property type="entry name" value="F1-ATPase_delta"/>
    <property type="match status" value="1"/>
</dbReference>
<evidence type="ECO:0000256" key="4">
    <source>
        <dbReference type="ARBA" id="ARBA00022475"/>
    </source>
</evidence>
<protein>
    <recommendedName>
        <fullName evidence="9">ATP synthase epsilon chain</fullName>
    </recommendedName>
    <alternativeName>
        <fullName evidence="9">ATP synthase F1 sector epsilon subunit</fullName>
    </alternativeName>
    <alternativeName>
        <fullName evidence="9">F-ATPase epsilon subunit</fullName>
    </alternativeName>
</protein>
<keyword evidence="8 9" id="KW-0066">ATP synthesis</keyword>
<evidence type="ECO:0000256" key="6">
    <source>
        <dbReference type="ARBA" id="ARBA00023136"/>
    </source>
</evidence>
<comment type="function">
    <text evidence="9">Produces ATP from ADP in the presence of a proton gradient across the membrane.</text>
</comment>
<evidence type="ECO:0000256" key="8">
    <source>
        <dbReference type="ARBA" id="ARBA00023310"/>
    </source>
</evidence>
<evidence type="ECO:0000259" key="11">
    <source>
        <dbReference type="Pfam" id="PF00401"/>
    </source>
</evidence>
<evidence type="ECO:0000313" key="13">
    <source>
        <dbReference type="EMBL" id="CAB1128145.1"/>
    </source>
</evidence>
<dbReference type="KEGG" id="hfv:R50_0639"/>
<dbReference type="PANTHER" id="PTHR13822">
    <property type="entry name" value="ATP SYNTHASE DELTA/EPSILON CHAIN"/>
    <property type="match status" value="1"/>
</dbReference>
<evidence type="ECO:0000256" key="9">
    <source>
        <dbReference type="HAMAP-Rule" id="MF_00530"/>
    </source>
</evidence>
<dbReference type="NCBIfam" id="TIGR01216">
    <property type="entry name" value="ATP_synt_epsi"/>
    <property type="match status" value="1"/>
</dbReference>
<evidence type="ECO:0000256" key="7">
    <source>
        <dbReference type="ARBA" id="ARBA00023196"/>
    </source>
</evidence>
<proteinExistence type="inferred from homology"/>
<keyword evidence="7 9" id="KW-0139">CF(1)</keyword>
<evidence type="ECO:0000256" key="5">
    <source>
        <dbReference type="ARBA" id="ARBA00023065"/>
    </source>
</evidence>
<dbReference type="PANTHER" id="PTHR13822:SF10">
    <property type="entry name" value="ATP SYNTHASE EPSILON CHAIN, CHLOROPLASTIC"/>
    <property type="match status" value="1"/>
</dbReference>
<dbReference type="Pfam" id="PF00401">
    <property type="entry name" value="ATP-synt_DE"/>
    <property type="match status" value="1"/>
</dbReference>
<feature type="domain" description="ATP synthase F1 complex delta/epsilon subunit N-terminal" evidence="12">
    <location>
        <begin position="5"/>
        <end position="84"/>
    </location>
</feature>
<keyword evidence="9" id="KW-0375">Hydrogen ion transport</keyword>
<evidence type="ECO:0000256" key="2">
    <source>
        <dbReference type="ARBA" id="ARBA00005712"/>
    </source>
</evidence>
<dbReference type="Pfam" id="PF02823">
    <property type="entry name" value="ATP-synt_DE_N"/>
    <property type="match status" value="1"/>
</dbReference>
<comment type="similarity">
    <text evidence="2 9 10">Belongs to the ATPase epsilon chain family.</text>
</comment>
<keyword evidence="3 9" id="KW-0813">Transport</keyword>
<dbReference type="EMBL" id="LR778114">
    <property type="protein sequence ID" value="CAB1128145.1"/>
    <property type="molecule type" value="Genomic_DNA"/>
</dbReference>
<evidence type="ECO:0000313" key="14">
    <source>
        <dbReference type="Proteomes" id="UP000503399"/>
    </source>
</evidence>
<feature type="domain" description="ATP synthase epsilon subunit C-terminal" evidence="11">
    <location>
        <begin position="89"/>
        <end position="132"/>
    </location>
</feature>
<comment type="subcellular location">
    <subcellularLocation>
        <location evidence="1 9">Cell membrane</location>
        <topology evidence="1 9">Peripheral membrane protein</topology>
    </subcellularLocation>
</comment>
<gene>
    <name evidence="9 13" type="primary">atpC</name>
    <name evidence="13" type="ORF">R50_0639</name>
</gene>
<keyword evidence="4 9" id="KW-1003">Cell membrane</keyword>
<dbReference type="GO" id="GO:0045259">
    <property type="term" value="C:proton-transporting ATP synthase complex"/>
    <property type="evidence" value="ECO:0007669"/>
    <property type="project" value="UniProtKB-KW"/>
</dbReference>
<dbReference type="AlphaFoldDB" id="A0A6F8ZEG5"/>